<dbReference type="OrthoDB" id="5091764at2759"/>
<reference evidence="3" key="1">
    <citation type="submission" date="2023-01" db="EMBL/GenBank/DDBJ databases">
        <authorList>
            <person name="Van Ghelder C."/>
            <person name="Rancurel C."/>
        </authorList>
    </citation>
    <scope>NUCLEOTIDE SEQUENCE</scope>
    <source>
        <strain evidence="3">CNCM I-4278</strain>
    </source>
</reference>
<dbReference type="Proteomes" id="UP001152607">
    <property type="component" value="Unassembled WGS sequence"/>
</dbReference>
<feature type="chain" id="PRO_5040973380" evidence="2">
    <location>
        <begin position="19"/>
        <end position="192"/>
    </location>
</feature>
<evidence type="ECO:0000256" key="2">
    <source>
        <dbReference type="SAM" id="SignalP"/>
    </source>
</evidence>
<gene>
    <name evidence="3" type="ORF">PDIGIT_LOCUS2019</name>
</gene>
<feature type="signal peptide" evidence="2">
    <location>
        <begin position="1"/>
        <end position="18"/>
    </location>
</feature>
<keyword evidence="4" id="KW-1185">Reference proteome</keyword>
<feature type="region of interest" description="Disordered" evidence="1">
    <location>
        <begin position="119"/>
        <end position="170"/>
    </location>
</feature>
<dbReference type="EMBL" id="CAOQHR010000001">
    <property type="protein sequence ID" value="CAI6278714.1"/>
    <property type="molecule type" value="Genomic_DNA"/>
</dbReference>
<evidence type="ECO:0000313" key="3">
    <source>
        <dbReference type="EMBL" id="CAI6278714.1"/>
    </source>
</evidence>
<feature type="compositionally biased region" description="Gly residues" evidence="1">
    <location>
        <begin position="140"/>
        <end position="152"/>
    </location>
</feature>
<comment type="caution">
    <text evidence="3">The sequence shown here is derived from an EMBL/GenBank/DDBJ whole genome shotgun (WGS) entry which is preliminary data.</text>
</comment>
<organism evidence="3 4">
    <name type="scientific">Periconia digitata</name>
    <dbReference type="NCBI Taxonomy" id="1303443"/>
    <lineage>
        <taxon>Eukaryota</taxon>
        <taxon>Fungi</taxon>
        <taxon>Dikarya</taxon>
        <taxon>Ascomycota</taxon>
        <taxon>Pezizomycotina</taxon>
        <taxon>Dothideomycetes</taxon>
        <taxon>Pleosporomycetidae</taxon>
        <taxon>Pleosporales</taxon>
        <taxon>Massarineae</taxon>
        <taxon>Periconiaceae</taxon>
        <taxon>Periconia</taxon>
    </lineage>
</organism>
<evidence type="ECO:0000313" key="4">
    <source>
        <dbReference type="Proteomes" id="UP001152607"/>
    </source>
</evidence>
<accession>A0A9W4U7A9</accession>
<evidence type="ECO:0000256" key="1">
    <source>
        <dbReference type="SAM" id="MobiDB-lite"/>
    </source>
</evidence>
<name>A0A9W4U7A9_9PLEO</name>
<sequence>MKAFTPIVVAALFAAANAATVKLETTKCGDIKTESFDVTLDTVVAKELKSVCGLQIVSAEGAYDATIECEAFKDAAGKESGSAKFKKGTPALISTNPVQINSVQCKVFGFAGASGTGAAGPSSTGAAGAPGSTGTPGSTGAPGQGGAGGSGTNGTNPAPGSPTPAANPNGAEKLGLSLGAVAAVVGLGMAAL</sequence>
<proteinExistence type="predicted"/>
<feature type="compositionally biased region" description="Low complexity" evidence="1">
    <location>
        <begin position="119"/>
        <end position="139"/>
    </location>
</feature>
<dbReference type="AlphaFoldDB" id="A0A9W4U7A9"/>
<protein>
    <submittedName>
        <fullName evidence="3">Uncharacterized protein</fullName>
    </submittedName>
</protein>
<keyword evidence="2" id="KW-0732">Signal</keyword>